<sequence length="258" mass="28701">MTTVVFLHIPKTAGQTIHNALVKAVGGVEHVSPVRTHTQAPNGPQMPAGYRLYSGHIDWDELGNLPQDRFVFSVLREPRERIASFYLYLLKEAQALSPAALQRPENLGKRRILEMSADNYFFGGDAAWQNFVRDHYDNFYCAYFATRKMRGRRGLAGLNAAEMMARAREGMAQLDGLYTTTGLTTLETDIAARLGQQINVARSFHNTGGHAAGEARWPKLLALFERDSSAAKLAKFASLDTELMAATLPKDWALGEDR</sequence>
<dbReference type="Pfam" id="PF03567">
    <property type="entry name" value="Sulfotransfer_2"/>
    <property type="match status" value="1"/>
</dbReference>
<dbReference type="InterPro" id="IPR027417">
    <property type="entry name" value="P-loop_NTPase"/>
</dbReference>
<dbReference type="EMBL" id="JBHSWA010000002">
    <property type="protein sequence ID" value="MFC6643283.1"/>
    <property type="molecule type" value="Genomic_DNA"/>
</dbReference>
<evidence type="ECO:0000313" key="1">
    <source>
        <dbReference type="EMBL" id="MFC6643283.1"/>
    </source>
</evidence>
<proteinExistence type="predicted"/>
<dbReference type="Proteomes" id="UP001596403">
    <property type="component" value="Unassembled WGS sequence"/>
</dbReference>
<dbReference type="EMBL" id="JBHSWA010000002">
    <property type="protein sequence ID" value="MFC6643319.1"/>
    <property type="molecule type" value="Genomic_DNA"/>
</dbReference>
<reference evidence="2" key="3">
    <citation type="submission" date="2024-09" db="EMBL/GenBank/DDBJ databases">
        <authorList>
            <person name="Sun Q."/>
            <person name="Mori K."/>
        </authorList>
    </citation>
    <scope>NUCLEOTIDE SEQUENCE</scope>
    <source>
        <strain evidence="2">NBRC 113428</strain>
    </source>
</reference>
<keyword evidence="3" id="KW-1185">Reference proteome</keyword>
<dbReference type="InterPro" id="IPR005331">
    <property type="entry name" value="Sulfotransferase"/>
</dbReference>
<dbReference type="RefSeq" id="WP_132446729.1">
    <property type="nucleotide sequence ID" value="NZ_JBHSWA010000002.1"/>
</dbReference>
<reference evidence="3" key="2">
    <citation type="journal article" date="2019" name="Int. J. Syst. Evol. Microbiol.">
        <title>The Global Catalogue of Microorganisms (GCM) 10K type strain sequencing project: providing services to taxonomists for standard genome sequencing and annotation.</title>
        <authorList>
            <consortium name="The Broad Institute Genomics Platform"/>
            <consortium name="The Broad Institute Genome Sequencing Center for Infectious Disease"/>
            <person name="Wu L."/>
            <person name="Ma J."/>
        </authorList>
    </citation>
    <scope>NUCLEOTIDE SEQUENCE [LARGE SCALE GENOMIC DNA]</scope>
    <source>
        <strain evidence="3">NBRC 111368</strain>
    </source>
</reference>
<dbReference type="Gene3D" id="3.40.50.300">
    <property type="entry name" value="P-loop containing nucleotide triphosphate hydrolases"/>
    <property type="match status" value="1"/>
</dbReference>
<name>A0ABW1Z1N9_9RHOB</name>
<protein>
    <submittedName>
        <fullName evidence="2">Sulfotransferase family 2 domain-containing protein</fullName>
    </submittedName>
</protein>
<evidence type="ECO:0000313" key="2">
    <source>
        <dbReference type="EMBL" id="MFC6643319.1"/>
    </source>
</evidence>
<comment type="caution">
    <text evidence="2">The sequence shown here is derived from an EMBL/GenBank/DDBJ whole genome shotgun (WGS) entry which is preliminary data.</text>
</comment>
<evidence type="ECO:0000313" key="3">
    <source>
        <dbReference type="Proteomes" id="UP001596403"/>
    </source>
</evidence>
<gene>
    <name evidence="1" type="ORF">ACFQAU_17890</name>
    <name evidence="2" type="ORF">ACFQAU_18090</name>
</gene>
<reference evidence="2" key="1">
    <citation type="journal article" date="2014" name="Int. J. Syst. Evol. Microbiol.">
        <title>Complete genome of a new Firmicutes species belonging to the dominant human colonic microbiota ('Ruminococcus bicirculans') reveals two chromosomes and a selective capacity to utilize plant glucans.</title>
        <authorList>
            <consortium name="NISC Comparative Sequencing Program"/>
            <person name="Wegmann U."/>
            <person name="Louis P."/>
            <person name="Goesmann A."/>
            <person name="Henrissat B."/>
            <person name="Duncan S.H."/>
            <person name="Flint H.J."/>
        </authorList>
    </citation>
    <scope>NUCLEOTIDE SEQUENCE</scope>
    <source>
        <strain evidence="2">NBRC 113428</strain>
    </source>
</reference>
<organism evidence="2 3">
    <name type="scientific">Sulfitobacter profundi</name>
    <dbReference type="NCBI Taxonomy" id="2679961"/>
    <lineage>
        <taxon>Bacteria</taxon>
        <taxon>Pseudomonadati</taxon>
        <taxon>Pseudomonadota</taxon>
        <taxon>Alphaproteobacteria</taxon>
        <taxon>Rhodobacterales</taxon>
        <taxon>Roseobacteraceae</taxon>
        <taxon>Sulfitobacter</taxon>
    </lineage>
</organism>
<accession>A0ABW1Z1N9</accession>